<proteinExistence type="predicted"/>
<dbReference type="EMBL" id="CM023483">
    <property type="protein sequence ID" value="KAH6936598.1"/>
    <property type="molecule type" value="Genomic_DNA"/>
</dbReference>
<comment type="caution">
    <text evidence="1">The sequence shown here is derived from an EMBL/GenBank/DDBJ whole genome shotgun (WGS) entry which is preliminary data.</text>
</comment>
<evidence type="ECO:0000313" key="2">
    <source>
        <dbReference type="Proteomes" id="UP000821845"/>
    </source>
</evidence>
<protein>
    <submittedName>
        <fullName evidence="1">Uncharacterized protein</fullName>
    </submittedName>
</protein>
<name>A0ACB7SP12_HYAAI</name>
<reference evidence="1" key="1">
    <citation type="submission" date="2020-05" db="EMBL/GenBank/DDBJ databases">
        <title>Large-scale comparative analyses of tick genomes elucidate their genetic diversity and vector capacities.</title>
        <authorList>
            <person name="Jia N."/>
            <person name="Wang J."/>
            <person name="Shi W."/>
            <person name="Du L."/>
            <person name="Sun Y."/>
            <person name="Zhan W."/>
            <person name="Jiang J."/>
            <person name="Wang Q."/>
            <person name="Zhang B."/>
            <person name="Ji P."/>
            <person name="Sakyi L.B."/>
            <person name="Cui X."/>
            <person name="Yuan T."/>
            <person name="Jiang B."/>
            <person name="Yang W."/>
            <person name="Lam T.T.-Y."/>
            <person name="Chang Q."/>
            <person name="Ding S."/>
            <person name="Wang X."/>
            <person name="Zhu J."/>
            <person name="Ruan X."/>
            <person name="Zhao L."/>
            <person name="Wei J."/>
            <person name="Que T."/>
            <person name="Du C."/>
            <person name="Cheng J."/>
            <person name="Dai P."/>
            <person name="Han X."/>
            <person name="Huang E."/>
            <person name="Gao Y."/>
            <person name="Liu J."/>
            <person name="Shao H."/>
            <person name="Ye R."/>
            <person name="Li L."/>
            <person name="Wei W."/>
            <person name="Wang X."/>
            <person name="Wang C."/>
            <person name="Yang T."/>
            <person name="Huo Q."/>
            <person name="Li W."/>
            <person name="Guo W."/>
            <person name="Chen H."/>
            <person name="Zhou L."/>
            <person name="Ni X."/>
            <person name="Tian J."/>
            <person name="Zhou Y."/>
            <person name="Sheng Y."/>
            <person name="Liu T."/>
            <person name="Pan Y."/>
            <person name="Xia L."/>
            <person name="Li J."/>
            <person name="Zhao F."/>
            <person name="Cao W."/>
        </authorList>
    </citation>
    <scope>NUCLEOTIDE SEQUENCE</scope>
    <source>
        <strain evidence="1">Hyas-2018</strain>
    </source>
</reference>
<keyword evidence="2" id="KW-1185">Reference proteome</keyword>
<accession>A0ACB7SP12</accession>
<sequence>MPSVRDWSLGVGRTGPEVPAVREEGGPANRASVDESCCGSVCRCILEVQGRRVRDNAAPRRFEFLKGPAEPVWLLTRMSTVYTCRGGPRAKMVSNLGAGDALGRARGR</sequence>
<evidence type="ECO:0000313" key="1">
    <source>
        <dbReference type="EMBL" id="KAH6936598.1"/>
    </source>
</evidence>
<gene>
    <name evidence="1" type="ORF">HPB50_019783</name>
</gene>
<organism evidence="1 2">
    <name type="scientific">Hyalomma asiaticum</name>
    <name type="common">Tick</name>
    <dbReference type="NCBI Taxonomy" id="266040"/>
    <lineage>
        <taxon>Eukaryota</taxon>
        <taxon>Metazoa</taxon>
        <taxon>Ecdysozoa</taxon>
        <taxon>Arthropoda</taxon>
        <taxon>Chelicerata</taxon>
        <taxon>Arachnida</taxon>
        <taxon>Acari</taxon>
        <taxon>Parasitiformes</taxon>
        <taxon>Ixodida</taxon>
        <taxon>Ixodoidea</taxon>
        <taxon>Ixodidae</taxon>
        <taxon>Hyalomminae</taxon>
        <taxon>Hyalomma</taxon>
    </lineage>
</organism>
<dbReference type="Proteomes" id="UP000821845">
    <property type="component" value="Chromosome 3"/>
</dbReference>